<dbReference type="InterPro" id="IPR001208">
    <property type="entry name" value="MCM_dom"/>
</dbReference>
<dbReference type="Gene3D" id="3.40.50.300">
    <property type="entry name" value="P-loop containing nucleotide triphosphate hydrolases"/>
    <property type="match status" value="1"/>
</dbReference>
<dbReference type="GO" id="GO:0005524">
    <property type="term" value="F:ATP binding"/>
    <property type="evidence" value="ECO:0007669"/>
    <property type="project" value="UniProtKB-KW"/>
</dbReference>
<proteinExistence type="predicted"/>
<name>A0A6G1HIV2_9PEZI</name>
<dbReference type="PROSITE" id="PS50051">
    <property type="entry name" value="MCM_2"/>
    <property type="match status" value="1"/>
</dbReference>
<evidence type="ECO:0000259" key="3">
    <source>
        <dbReference type="PROSITE" id="PS50051"/>
    </source>
</evidence>
<keyword evidence="1" id="KW-0547">Nucleotide-binding</keyword>
<dbReference type="GO" id="GO:0043138">
    <property type="term" value="F:3'-5' DNA helicase activity"/>
    <property type="evidence" value="ECO:0007669"/>
    <property type="project" value="TreeGrafter"/>
</dbReference>
<dbReference type="GO" id="GO:0003697">
    <property type="term" value="F:single-stranded DNA binding"/>
    <property type="evidence" value="ECO:0007669"/>
    <property type="project" value="TreeGrafter"/>
</dbReference>
<keyword evidence="5" id="KW-1185">Reference proteome</keyword>
<reference evidence="4" key="1">
    <citation type="journal article" date="2020" name="Stud. Mycol.">
        <title>101 Dothideomycetes genomes: a test case for predicting lifestyles and emergence of pathogens.</title>
        <authorList>
            <person name="Haridas S."/>
            <person name="Albert R."/>
            <person name="Binder M."/>
            <person name="Bloem J."/>
            <person name="Labutti K."/>
            <person name="Salamov A."/>
            <person name="Andreopoulos B."/>
            <person name="Baker S."/>
            <person name="Barry K."/>
            <person name="Bills G."/>
            <person name="Bluhm B."/>
            <person name="Cannon C."/>
            <person name="Castanera R."/>
            <person name="Culley D."/>
            <person name="Daum C."/>
            <person name="Ezra D."/>
            <person name="Gonzalez J."/>
            <person name="Henrissat B."/>
            <person name="Kuo A."/>
            <person name="Liang C."/>
            <person name="Lipzen A."/>
            <person name="Lutzoni F."/>
            <person name="Magnuson J."/>
            <person name="Mondo S."/>
            <person name="Nolan M."/>
            <person name="Ohm R."/>
            <person name="Pangilinan J."/>
            <person name="Park H.-J."/>
            <person name="Ramirez L."/>
            <person name="Alfaro M."/>
            <person name="Sun H."/>
            <person name="Tritt A."/>
            <person name="Yoshinaga Y."/>
            <person name="Zwiers L.-H."/>
            <person name="Turgeon B."/>
            <person name="Goodwin S."/>
            <person name="Spatafora J."/>
            <person name="Crous P."/>
            <person name="Grigoriev I."/>
        </authorList>
    </citation>
    <scope>NUCLEOTIDE SEQUENCE</scope>
    <source>
        <strain evidence="4">CBS 262.69</strain>
    </source>
</reference>
<dbReference type="PANTHER" id="PTHR11630">
    <property type="entry name" value="DNA REPLICATION LICENSING FACTOR MCM FAMILY MEMBER"/>
    <property type="match status" value="1"/>
</dbReference>
<feature type="domain" description="MCM C-terminal AAA(+) ATPase" evidence="3">
    <location>
        <begin position="1"/>
        <end position="62"/>
    </location>
</feature>
<evidence type="ECO:0000256" key="2">
    <source>
        <dbReference type="ARBA" id="ARBA00022840"/>
    </source>
</evidence>
<sequence length="62" mass="6982">MKLYEDLASKAGITTILSSRTSVLNAANTIFGRYDDLRSPGENVNFQTTILSRFHMIFIARD</sequence>
<dbReference type="Proteomes" id="UP000799640">
    <property type="component" value="Unassembled WGS sequence"/>
</dbReference>
<dbReference type="EMBL" id="ML996710">
    <property type="protein sequence ID" value="KAF2395922.1"/>
    <property type="molecule type" value="Genomic_DNA"/>
</dbReference>
<evidence type="ECO:0000256" key="1">
    <source>
        <dbReference type="ARBA" id="ARBA00022741"/>
    </source>
</evidence>
<protein>
    <submittedName>
        <fullName evidence="4">MCM-domain-containing protein</fullName>
    </submittedName>
</protein>
<dbReference type="Pfam" id="PF00493">
    <property type="entry name" value="MCM"/>
    <property type="match status" value="1"/>
</dbReference>
<dbReference type="GO" id="GO:0005634">
    <property type="term" value="C:nucleus"/>
    <property type="evidence" value="ECO:0007669"/>
    <property type="project" value="TreeGrafter"/>
</dbReference>
<dbReference type="InterPro" id="IPR027417">
    <property type="entry name" value="P-loop_NTPase"/>
</dbReference>
<gene>
    <name evidence="4" type="ORF">EJ06DRAFT_534603</name>
</gene>
<dbReference type="PANTHER" id="PTHR11630:SF42">
    <property type="entry name" value="DNA REPLICATION LICENSING FACTOR MCM5"/>
    <property type="match status" value="1"/>
</dbReference>
<evidence type="ECO:0000313" key="4">
    <source>
        <dbReference type="EMBL" id="KAF2395922.1"/>
    </source>
</evidence>
<dbReference type="InterPro" id="IPR031327">
    <property type="entry name" value="MCM"/>
</dbReference>
<accession>A0A6G1HIV2</accession>
<dbReference type="GO" id="GO:0000727">
    <property type="term" value="P:double-strand break repair via break-induced replication"/>
    <property type="evidence" value="ECO:0007669"/>
    <property type="project" value="TreeGrafter"/>
</dbReference>
<dbReference type="GO" id="GO:0042555">
    <property type="term" value="C:MCM complex"/>
    <property type="evidence" value="ECO:0007669"/>
    <property type="project" value="TreeGrafter"/>
</dbReference>
<dbReference type="OrthoDB" id="10036721at2759"/>
<dbReference type="AlphaFoldDB" id="A0A6G1HIV2"/>
<evidence type="ECO:0000313" key="5">
    <source>
        <dbReference type="Proteomes" id="UP000799640"/>
    </source>
</evidence>
<dbReference type="GO" id="GO:0006270">
    <property type="term" value="P:DNA replication initiation"/>
    <property type="evidence" value="ECO:0007669"/>
    <property type="project" value="TreeGrafter"/>
</dbReference>
<dbReference type="GO" id="GO:0017116">
    <property type="term" value="F:single-stranded DNA helicase activity"/>
    <property type="evidence" value="ECO:0007669"/>
    <property type="project" value="TreeGrafter"/>
</dbReference>
<organism evidence="4 5">
    <name type="scientific">Trichodelitschia bisporula</name>
    <dbReference type="NCBI Taxonomy" id="703511"/>
    <lineage>
        <taxon>Eukaryota</taxon>
        <taxon>Fungi</taxon>
        <taxon>Dikarya</taxon>
        <taxon>Ascomycota</taxon>
        <taxon>Pezizomycotina</taxon>
        <taxon>Dothideomycetes</taxon>
        <taxon>Dothideomycetes incertae sedis</taxon>
        <taxon>Phaeotrichales</taxon>
        <taxon>Phaeotrichaceae</taxon>
        <taxon>Trichodelitschia</taxon>
    </lineage>
</organism>
<keyword evidence="2" id="KW-0067">ATP-binding</keyword>